<gene>
    <name evidence="2" type="ORF">Anapl_16985</name>
</gene>
<organism evidence="2 3">
    <name type="scientific">Anas platyrhynchos</name>
    <name type="common">Mallard</name>
    <name type="synonym">Anas boschas</name>
    <dbReference type="NCBI Taxonomy" id="8839"/>
    <lineage>
        <taxon>Eukaryota</taxon>
        <taxon>Metazoa</taxon>
        <taxon>Chordata</taxon>
        <taxon>Craniata</taxon>
        <taxon>Vertebrata</taxon>
        <taxon>Euteleostomi</taxon>
        <taxon>Archelosauria</taxon>
        <taxon>Archosauria</taxon>
        <taxon>Dinosauria</taxon>
        <taxon>Saurischia</taxon>
        <taxon>Theropoda</taxon>
        <taxon>Coelurosauria</taxon>
        <taxon>Aves</taxon>
        <taxon>Neognathae</taxon>
        <taxon>Galloanserae</taxon>
        <taxon>Anseriformes</taxon>
        <taxon>Anatidae</taxon>
        <taxon>Anatinae</taxon>
        <taxon>Anas</taxon>
    </lineage>
</organism>
<feature type="region of interest" description="Disordered" evidence="1">
    <location>
        <begin position="72"/>
        <end position="103"/>
    </location>
</feature>
<sequence length="137" mass="14871">MQKLSETPSFGTSGMDPPKNKSLTTAPALTRKTKKSSQGNLAADNTRQDGVDLQLGGRGRWLLDLLLAPSPRREAQISPRPAINMTPSMTTQQGLGPPPRQLLGGWDVVPMITGLQHQHKGKTSRFGAFQSLQKPNF</sequence>
<evidence type="ECO:0000313" key="2">
    <source>
        <dbReference type="EMBL" id="EOA97106.1"/>
    </source>
</evidence>
<reference evidence="3" key="1">
    <citation type="journal article" date="2013" name="Nat. Genet.">
        <title>The duck genome and transcriptome provide insight into an avian influenza virus reservoir species.</title>
        <authorList>
            <person name="Huang Y."/>
            <person name="Li Y."/>
            <person name="Burt D.W."/>
            <person name="Chen H."/>
            <person name="Zhang Y."/>
            <person name="Qian W."/>
            <person name="Kim H."/>
            <person name="Gan S."/>
            <person name="Zhao Y."/>
            <person name="Li J."/>
            <person name="Yi K."/>
            <person name="Feng H."/>
            <person name="Zhu P."/>
            <person name="Li B."/>
            <person name="Liu Q."/>
            <person name="Fairley S."/>
            <person name="Magor K.E."/>
            <person name="Du Z."/>
            <person name="Hu X."/>
            <person name="Goodman L."/>
            <person name="Tafer H."/>
            <person name="Vignal A."/>
            <person name="Lee T."/>
            <person name="Kim K.W."/>
            <person name="Sheng Z."/>
            <person name="An Y."/>
            <person name="Searle S."/>
            <person name="Herrero J."/>
            <person name="Groenen M.A."/>
            <person name="Crooijmans R.P."/>
            <person name="Faraut T."/>
            <person name="Cai Q."/>
            <person name="Webster R.G."/>
            <person name="Aldridge J.R."/>
            <person name="Warren W.C."/>
            <person name="Bartschat S."/>
            <person name="Kehr S."/>
            <person name="Marz M."/>
            <person name="Stadler P.F."/>
            <person name="Smith J."/>
            <person name="Kraus R.H."/>
            <person name="Zhao Y."/>
            <person name="Ren L."/>
            <person name="Fei J."/>
            <person name="Morisson M."/>
            <person name="Kaiser P."/>
            <person name="Griffin D.K."/>
            <person name="Rao M."/>
            <person name="Pitel F."/>
            <person name="Wang J."/>
            <person name="Li N."/>
        </authorList>
    </citation>
    <scope>NUCLEOTIDE SEQUENCE [LARGE SCALE GENOMIC DNA]</scope>
</reference>
<dbReference type="Proteomes" id="UP000296049">
    <property type="component" value="Unassembled WGS sequence"/>
</dbReference>
<accession>R0JJB4</accession>
<feature type="region of interest" description="Disordered" evidence="1">
    <location>
        <begin position="1"/>
        <end position="53"/>
    </location>
</feature>
<evidence type="ECO:0000256" key="1">
    <source>
        <dbReference type="SAM" id="MobiDB-lite"/>
    </source>
</evidence>
<protein>
    <submittedName>
        <fullName evidence="2">Uncharacterized protein</fullName>
    </submittedName>
</protein>
<name>R0JJB4_ANAPL</name>
<proteinExistence type="predicted"/>
<feature type="compositionally biased region" description="Polar residues" evidence="1">
    <location>
        <begin position="1"/>
        <end position="12"/>
    </location>
</feature>
<dbReference type="AlphaFoldDB" id="R0JJB4"/>
<feature type="compositionally biased region" description="Polar residues" evidence="1">
    <location>
        <begin position="36"/>
        <end position="45"/>
    </location>
</feature>
<evidence type="ECO:0000313" key="3">
    <source>
        <dbReference type="Proteomes" id="UP000296049"/>
    </source>
</evidence>
<keyword evidence="3" id="KW-1185">Reference proteome</keyword>
<dbReference type="EMBL" id="KB743775">
    <property type="protein sequence ID" value="EOA97106.1"/>
    <property type="molecule type" value="Genomic_DNA"/>
</dbReference>